<dbReference type="InterPro" id="IPR003959">
    <property type="entry name" value="ATPase_AAA_core"/>
</dbReference>
<dbReference type="KEGG" id="ipc:IPA_07045"/>
<dbReference type="SMART" id="SM00382">
    <property type="entry name" value="AAA"/>
    <property type="match status" value="1"/>
</dbReference>
<evidence type="ECO:0000256" key="3">
    <source>
        <dbReference type="ARBA" id="ARBA00022705"/>
    </source>
</evidence>
<dbReference type="InterPro" id="IPR027417">
    <property type="entry name" value="P-loop_NTPase"/>
</dbReference>
<sequence length="497" mass="58224">MKKSIPWIIKYRPKRVEDVVNQEKAKELLIPWIKKWLSGNPPEKKGALLWGPPGVGKTSLVEAICNEYNLEKIELNASDFRRKKDIERIALVAATKRPLPPKKGRIVLLDEVDGLSPRGDEGAISAILELLEKARNPIIMTANDPWGQHLRPIRERVLMVEFKRIPKTKALPYLMKICESEGIYCEKQALAYIWEKNKGDLRACINDMQAIAEAYGKITLDLAKALVVERDRTLTPWEMLQHLFYAKYFWQAKKAVTSTDLDYDTLFLWIAENVPKQYGDDPEDLWRAMEALSRADVYYGRIKRRMNWSLLPYYFEMLGPGVALAKEKYHKRARWSYPEKITLLAKTKEQRRIREELATLLSLTQHVSKSYAKAEIIPLLKFIAQHNPQYFARLALGLRLTDEMIKFLAGKEYRTVIRIKEKLLKEMEEEAKIRAAREAKEYLERKALEVVEEEKVEKWEEKKEEKAEKVEKREKKERKREERRGGLTLLDFLNKKK</sequence>
<keyword evidence="11" id="KW-1185">Reference proteome</keyword>
<dbReference type="GO" id="GO:0003689">
    <property type="term" value="F:DNA clamp loader activity"/>
    <property type="evidence" value="ECO:0007669"/>
    <property type="project" value="UniProtKB-UniRule"/>
</dbReference>
<evidence type="ECO:0000256" key="5">
    <source>
        <dbReference type="ARBA" id="ARBA00022840"/>
    </source>
</evidence>
<dbReference type="Proteomes" id="UP001063698">
    <property type="component" value="Chromosome"/>
</dbReference>
<keyword evidence="4 7" id="KW-0547">Nucleotide-binding</keyword>
<evidence type="ECO:0000256" key="2">
    <source>
        <dbReference type="ARBA" id="ARBA00014793"/>
    </source>
</evidence>
<accession>A0A977PK78</accession>
<dbReference type="GO" id="GO:0006260">
    <property type="term" value="P:DNA replication"/>
    <property type="evidence" value="ECO:0007669"/>
    <property type="project" value="UniProtKB-UniRule"/>
</dbReference>
<dbReference type="SUPFAM" id="SSF52540">
    <property type="entry name" value="P-loop containing nucleoside triphosphate hydrolases"/>
    <property type="match status" value="1"/>
</dbReference>
<comment type="subunit">
    <text evidence="7">Heteromultimer composed of small subunits (RfcS) and large subunits (RfcL).</text>
</comment>
<dbReference type="GO" id="GO:0005663">
    <property type="term" value="C:DNA replication factor C complex"/>
    <property type="evidence" value="ECO:0007669"/>
    <property type="project" value="InterPro"/>
</dbReference>
<feature type="domain" description="AAA+ ATPase" evidence="9">
    <location>
        <begin position="43"/>
        <end position="164"/>
    </location>
</feature>
<dbReference type="InterPro" id="IPR047854">
    <property type="entry name" value="RFC_lid"/>
</dbReference>
<name>A0A977PK78_9CREN</name>
<dbReference type="Gene3D" id="3.40.50.300">
    <property type="entry name" value="P-loop containing nucleotide triphosphate hydrolases"/>
    <property type="match status" value="1"/>
</dbReference>
<dbReference type="EMBL" id="CP006868">
    <property type="protein sequence ID" value="UXD21707.1"/>
    <property type="molecule type" value="Genomic_DNA"/>
</dbReference>
<evidence type="ECO:0000256" key="6">
    <source>
        <dbReference type="ARBA" id="ARBA00032141"/>
    </source>
</evidence>
<evidence type="ECO:0000259" key="9">
    <source>
        <dbReference type="SMART" id="SM00382"/>
    </source>
</evidence>
<dbReference type="CDD" id="cd18140">
    <property type="entry name" value="HLD_clamp_RFC"/>
    <property type="match status" value="1"/>
</dbReference>
<dbReference type="InterPro" id="IPR013725">
    <property type="entry name" value="DNA_replication_fac_RFC1_C"/>
</dbReference>
<dbReference type="CDD" id="cd00009">
    <property type="entry name" value="AAA"/>
    <property type="match status" value="1"/>
</dbReference>
<comment type="function">
    <text evidence="7">Part of the RFC clamp loader complex which loads the PCNA sliding clamp onto DNA.</text>
</comment>
<evidence type="ECO:0000256" key="1">
    <source>
        <dbReference type="ARBA" id="ARBA00006878"/>
    </source>
</evidence>
<comment type="similarity">
    <text evidence="1 7">Belongs to the activator 1 small subunits family. RfcL subfamily.</text>
</comment>
<dbReference type="HAMAP" id="MF_01508">
    <property type="entry name" value="RfcL"/>
    <property type="match status" value="1"/>
</dbReference>
<dbReference type="InterPro" id="IPR023935">
    <property type="entry name" value="Rep_factor-C_lsu"/>
</dbReference>
<dbReference type="Pfam" id="PF08519">
    <property type="entry name" value="RFC1"/>
    <property type="match status" value="1"/>
</dbReference>
<dbReference type="InterPro" id="IPR003593">
    <property type="entry name" value="AAA+_ATPase"/>
</dbReference>
<keyword evidence="3 7" id="KW-0235">DNA replication</keyword>
<dbReference type="GO" id="GO:0016887">
    <property type="term" value="F:ATP hydrolysis activity"/>
    <property type="evidence" value="ECO:0007669"/>
    <property type="project" value="InterPro"/>
</dbReference>
<evidence type="ECO:0000256" key="7">
    <source>
        <dbReference type="HAMAP-Rule" id="MF_01508"/>
    </source>
</evidence>
<organism evidence="10 11">
    <name type="scientific">Ignicoccus pacificus DSM 13166</name>
    <dbReference type="NCBI Taxonomy" id="940294"/>
    <lineage>
        <taxon>Archaea</taxon>
        <taxon>Thermoproteota</taxon>
        <taxon>Thermoprotei</taxon>
        <taxon>Desulfurococcales</taxon>
        <taxon>Desulfurococcaceae</taxon>
        <taxon>Ignicoccus</taxon>
    </lineage>
</organism>
<evidence type="ECO:0000313" key="11">
    <source>
        <dbReference type="Proteomes" id="UP001063698"/>
    </source>
</evidence>
<feature type="region of interest" description="Disordered" evidence="8">
    <location>
        <begin position="456"/>
        <end position="482"/>
    </location>
</feature>
<dbReference type="PANTHER" id="PTHR23389">
    <property type="entry name" value="CHROMOSOME TRANSMISSION FIDELITY FACTOR 18"/>
    <property type="match status" value="1"/>
</dbReference>
<evidence type="ECO:0000313" key="10">
    <source>
        <dbReference type="EMBL" id="UXD21707.1"/>
    </source>
</evidence>
<protein>
    <recommendedName>
        <fullName evidence="2 7">Replication factor C large subunit</fullName>
        <shortName evidence="7">RFC large subunit</shortName>
    </recommendedName>
    <alternativeName>
        <fullName evidence="6 7">Clamp loader large subunit</fullName>
    </alternativeName>
</protein>
<dbReference type="PANTHER" id="PTHR23389:SF6">
    <property type="entry name" value="REPLICATION FACTOR C SUBUNIT 1"/>
    <property type="match status" value="1"/>
</dbReference>
<dbReference type="GO" id="GO:0005524">
    <property type="term" value="F:ATP binding"/>
    <property type="evidence" value="ECO:0007669"/>
    <property type="project" value="UniProtKB-UniRule"/>
</dbReference>
<gene>
    <name evidence="7" type="primary">rfcL</name>
    <name evidence="10" type="ORF">IPA_07045</name>
</gene>
<keyword evidence="5 7" id="KW-0067">ATP-binding</keyword>
<dbReference type="Pfam" id="PF00004">
    <property type="entry name" value="AAA"/>
    <property type="match status" value="1"/>
</dbReference>
<dbReference type="AlphaFoldDB" id="A0A977PK78"/>
<evidence type="ECO:0000256" key="4">
    <source>
        <dbReference type="ARBA" id="ARBA00022741"/>
    </source>
</evidence>
<evidence type="ECO:0000256" key="8">
    <source>
        <dbReference type="SAM" id="MobiDB-lite"/>
    </source>
</evidence>
<reference evidence="10" key="1">
    <citation type="submission" date="2013-11" db="EMBL/GenBank/DDBJ databases">
        <title>Comparative genomics of Ignicoccus.</title>
        <authorList>
            <person name="Podar M."/>
        </authorList>
    </citation>
    <scope>NUCLEOTIDE SEQUENCE</scope>
    <source>
        <strain evidence="10">DSM 13166</strain>
    </source>
</reference>
<dbReference type="NCBIfam" id="NF003229">
    <property type="entry name" value="PRK04195.1-5"/>
    <property type="match status" value="1"/>
</dbReference>
<feature type="binding site" evidence="7">
    <location>
        <begin position="51"/>
        <end position="58"/>
    </location>
    <ligand>
        <name>ATP</name>
        <dbReference type="ChEBI" id="CHEBI:30616"/>
    </ligand>
</feature>
<proteinExistence type="inferred from homology"/>
<dbReference type="Gene3D" id="1.10.8.60">
    <property type="match status" value="1"/>
</dbReference>